<evidence type="ECO:0000313" key="1">
    <source>
        <dbReference type="EMBL" id="GAA5097007.1"/>
    </source>
</evidence>
<dbReference type="EMBL" id="BAABKE010000002">
    <property type="protein sequence ID" value="GAA5097007.1"/>
    <property type="molecule type" value="Genomic_DNA"/>
</dbReference>
<proteinExistence type="predicted"/>
<keyword evidence="2" id="KW-1185">Reference proteome</keyword>
<reference evidence="2" key="1">
    <citation type="journal article" date="2019" name="Int. J. Syst. Evol. Microbiol.">
        <title>The Global Catalogue of Microorganisms (GCM) 10K type strain sequencing project: providing services to taxonomists for standard genome sequencing and annotation.</title>
        <authorList>
            <consortium name="The Broad Institute Genomics Platform"/>
            <consortium name="The Broad Institute Genome Sequencing Center for Infectious Disease"/>
            <person name="Wu L."/>
            <person name="Ma J."/>
        </authorList>
    </citation>
    <scope>NUCLEOTIDE SEQUENCE [LARGE SCALE GENOMIC DNA]</scope>
    <source>
        <strain evidence="2">JCM 18424</strain>
    </source>
</reference>
<gene>
    <name evidence="1" type="ORF">GCM10023338_08050</name>
</gene>
<dbReference type="Proteomes" id="UP001500631">
    <property type="component" value="Unassembled WGS sequence"/>
</dbReference>
<sequence length="59" mass="6914">MKNFLYLIVTGAIFPLYACSDSNESANRHYAVEQKKQLEVQLNQSLDRNMEKLESQNEY</sequence>
<protein>
    <submittedName>
        <fullName evidence="1">Uncharacterized protein</fullName>
    </submittedName>
</protein>
<comment type="caution">
    <text evidence="1">The sequence shown here is derived from an EMBL/GenBank/DDBJ whole genome shotgun (WGS) entry which is preliminary data.</text>
</comment>
<organism evidence="1 2">
    <name type="scientific">Wohlfahrtiimonas larvae</name>
    <dbReference type="NCBI Taxonomy" id="1157986"/>
    <lineage>
        <taxon>Bacteria</taxon>
        <taxon>Pseudomonadati</taxon>
        <taxon>Pseudomonadota</taxon>
        <taxon>Gammaproteobacteria</taxon>
        <taxon>Cardiobacteriales</taxon>
        <taxon>Ignatzschineriaceae</taxon>
        <taxon>Wohlfahrtiimonas</taxon>
    </lineage>
</organism>
<evidence type="ECO:0000313" key="2">
    <source>
        <dbReference type="Proteomes" id="UP001500631"/>
    </source>
</evidence>
<accession>A0ABP9MLW6</accession>
<name>A0ABP9MLW6_9GAMM</name>